<dbReference type="EMBL" id="JAGMUV010000002">
    <property type="protein sequence ID" value="KAH7170727.1"/>
    <property type="molecule type" value="Genomic_DNA"/>
</dbReference>
<dbReference type="Proteomes" id="UP000738349">
    <property type="component" value="Unassembled WGS sequence"/>
</dbReference>
<dbReference type="AlphaFoldDB" id="A0A9P9FPJ8"/>
<comment type="caution">
    <text evidence="2">The sequence shown here is derived from an EMBL/GenBank/DDBJ whole genome shotgun (WGS) entry which is preliminary data.</text>
</comment>
<proteinExistence type="predicted"/>
<name>A0A9P9FPJ8_9HYPO</name>
<sequence>MSDNDSGNPVLDPAGANLHGLQERITTDDWDDVEAVILKKYAEADRDHLIAAHVISPNGGFIAELEQLGAGQTTVDDATLQAQPTKEFEDRLAALEAVCEKQAKLIGTLNKRAHLQAKNVSEMREEYQESVASLIGKSNRHEARIRKMEAAQDETKANFQETKIVDRKRAKQIQRLFDSIQESLPAKESRQKPSNALSPSSKLPPKKSSATNLPQAETTVKDANPKAPPPRPRGLLSKLPQVKLPRKRPATTNTEERPTKKNKPAALGAEEKTSDN</sequence>
<evidence type="ECO:0000313" key="2">
    <source>
        <dbReference type="EMBL" id="KAH7170727.1"/>
    </source>
</evidence>
<feature type="region of interest" description="Disordered" evidence="1">
    <location>
        <begin position="181"/>
        <end position="276"/>
    </location>
</feature>
<gene>
    <name evidence="2" type="ORF">EDB81DRAFT_941592</name>
</gene>
<organism evidence="2 3">
    <name type="scientific">Dactylonectria macrodidyma</name>
    <dbReference type="NCBI Taxonomy" id="307937"/>
    <lineage>
        <taxon>Eukaryota</taxon>
        <taxon>Fungi</taxon>
        <taxon>Dikarya</taxon>
        <taxon>Ascomycota</taxon>
        <taxon>Pezizomycotina</taxon>
        <taxon>Sordariomycetes</taxon>
        <taxon>Hypocreomycetidae</taxon>
        <taxon>Hypocreales</taxon>
        <taxon>Nectriaceae</taxon>
        <taxon>Dactylonectria</taxon>
    </lineage>
</organism>
<accession>A0A9P9FPJ8</accession>
<evidence type="ECO:0000256" key="1">
    <source>
        <dbReference type="SAM" id="MobiDB-lite"/>
    </source>
</evidence>
<feature type="compositionally biased region" description="Low complexity" evidence="1">
    <location>
        <begin position="192"/>
        <end position="210"/>
    </location>
</feature>
<keyword evidence="3" id="KW-1185">Reference proteome</keyword>
<reference evidence="2" key="1">
    <citation type="journal article" date="2021" name="Nat. Commun.">
        <title>Genetic determinants of endophytism in the Arabidopsis root mycobiome.</title>
        <authorList>
            <person name="Mesny F."/>
            <person name="Miyauchi S."/>
            <person name="Thiergart T."/>
            <person name="Pickel B."/>
            <person name="Atanasova L."/>
            <person name="Karlsson M."/>
            <person name="Huettel B."/>
            <person name="Barry K.W."/>
            <person name="Haridas S."/>
            <person name="Chen C."/>
            <person name="Bauer D."/>
            <person name="Andreopoulos W."/>
            <person name="Pangilinan J."/>
            <person name="LaButti K."/>
            <person name="Riley R."/>
            <person name="Lipzen A."/>
            <person name="Clum A."/>
            <person name="Drula E."/>
            <person name="Henrissat B."/>
            <person name="Kohler A."/>
            <person name="Grigoriev I.V."/>
            <person name="Martin F.M."/>
            <person name="Hacquard S."/>
        </authorList>
    </citation>
    <scope>NUCLEOTIDE SEQUENCE</scope>
    <source>
        <strain evidence="2">MPI-CAGE-AT-0147</strain>
    </source>
</reference>
<protein>
    <submittedName>
        <fullName evidence="2">Uncharacterized protein</fullName>
    </submittedName>
</protein>
<evidence type="ECO:0000313" key="3">
    <source>
        <dbReference type="Proteomes" id="UP000738349"/>
    </source>
</evidence>